<comment type="caution">
    <text evidence="21">The sequence shown here is derived from an EMBL/GenBank/DDBJ whole genome shotgun (WGS) entry which is preliminary data.</text>
</comment>
<evidence type="ECO:0000256" key="1">
    <source>
        <dbReference type="ARBA" id="ARBA00004141"/>
    </source>
</evidence>
<comment type="subcellular location">
    <subcellularLocation>
        <location evidence="1">Membrane</location>
        <topology evidence="1">Multi-pass membrane protein</topology>
    </subcellularLocation>
</comment>
<dbReference type="Pfam" id="PF00124">
    <property type="entry name" value="Photo_RC"/>
    <property type="match status" value="2"/>
</dbReference>
<evidence type="ECO:0000256" key="2">
    <source>
        <dbReference type="ARBA" id="ARBA00008204"/>
    </source>
</evidence>
<evidence type="ECO:0000256" key="8">
    <source>
        <dbReference type="ARBA" id="ARBA00022692"/>
    </source>
</evidence>
<dbReference type="AlphaFoldDB" id="A0AAU9NRD4"/>
<evidence type="ECO:0000256" key="5">
    <source>
        <dbReference type="ARBA" id="ARBA00022531"/>
    </source>
</evidence>
<keyword evidence="22" id="KW-1185">Reference proteome</keyword>
<evidence type="ECO:0000256" key="18">
    <source>
        <dbReference type="ARBA" id="ARBA00023276"/>
    </source>
</evidence>
<gene>
    <name evidence="21" type="ORF">LVIROSA_LOCUS26494</name>
</gene>
<protein>
    <recommendedName>
        <fullName evidence="23">Photosystem II protein D1</fullName>
    </recommendedName>
</protein>
<dbReference type="GO" id="GO:0016168">
    <property type="term" value="F:chlorophyll binding"/>
    <property type="evidence" value="ECO:0007669"/>
    <property type="project" value="UniProtKB-KW"/>
</dbReference>
<proteinExistence type="inferred from homology"/>
<dbReference type="InterPro" id="IPR000484">
    <property type="entry name" value="Photo_RC_L/M"/>
</dbReference>
<dbReference type="GO" id="GO:0016491">
    <property type="term" value="F:oxidoreductase activity"/>
    <property type="evidence" value="ECO:0007669"/>
    <property type="project" value="UniProtKB-KW"/>
</dbReference>
<keyword evidence="8 19" id="KW-0812">Transmembrane</keyword>
<evidence type="ECO:0000256" key="17">
    <source>
        <dbReference type="ARBA" id="ARBA00023136"/>
    </source>
</evidence>
<keyword evidence="9" id="KW-0479">Metal-binding</keyword>
<comment type="similarity">
    <text evidence="2">Belongs to the reaction center PufL/M/PsbA/D family.</text>
</comment>
<keyword evidence="6" id="KW-0597">Phosphoprotein</keyword>
<dbReference type="PANTHER" id="PTHR33149">
    <property type="entry name" value="PHOTOSYSTEM II PROTEIN D1"/>
    <property type="match status" value="1"/>
</dbReference>
<feature type="transmembrane region" description="Helical" evidence="19">
    <location>
        <begin position="257"/>
        <end position="279"/>
    </location>
</feature>
<feature type="transmembrane region" description="Helical" evidence="19">
    <location>
        <begin position="193"/>
        <end position="214"/>
    </location>
</feature>
<keyword evidence="17 19" id="KW-0472">Membrane</keyword>
<keyword evidence="7" id="KW-0934">Plastid</keyword>
<evidence type="ECO:0000313" key="22">
    <source>
        <dbReference type="Proteomes" id="UP001157418"/>
    </source>
</evidence>
<feature type="transmembrane region" description="Helical" evidence="19">
    <location>
        <begin position="102"/>
        <end position="121"/>
    </location>
</feature>
<evidence type="ECO:0000256" key="16">
    <source>
        <dbReference type="ARBA" id="ARBA00023004"/>
    </source>
</evidence>
<evidence type="ECO:0000256" key="9">
    <source>
        <dbReference type="ARBA" id="ARBA00022723"/>
    </source>
</evidence>
<feature type="chain" id="PRO_5043628060" description="Photosystem II protein D1" evidence="20">
    <location>
        <begin position="20"/>
        <end position="331"/>
    </location>
</feature>
<keyword evidence="4" id="KW-0148">Chlorophyll</keyword>
<evidence type="ECO:0000256" key="20">
    <source>
        <dbReference type="SAM" id="SignalP"/>
    </source>
</evidence>
<keyword evidence="12 19" id="KW-1133">Transmembrane helix</keyword>
<evidence type="ECO:0000256" key="12">
    <source>
        <dbReference type="ARBA" id="ARBA00022989"/>
    </source>
</evidence>
<keyword evidence="10" id="KW-0460">Magnesium</keyword>
<evidence type="ECO:0000256" key="4">
    <source>
        <dbReference type="ARBA" id="ARBA00022494"/>
    </source>
</evidence>
<evidence type="ECO:0000313" key="21">
    <source>
        <dbReference type="EMBL" id="CAH1440353.1"/>
    </source>
</evidence>
<evidence type="ECO:0000256" key="6">
    <source>
        <dbReference type="ARBA" id="ARBA00022553"/>
    </source>
</evidence>
<feature type="transmembrane region" description="Helical" evidence="19">
    <location>
        <begin position="72"/>
        <end position="90"/>
    </location>
</feature>
<evidence type="ECO:0000256" key="11">
    <source>
        <dbReference type="ARBA" id="ARBA00022982"/>
    </source>
</evidence>
<evidence type="ECO:0000256" key="7">
    <source>
        <dbReference type="ARBA" id="ARBA00022640"/>
    </source>
</evidence>
<evidence type="ECO:0000256" key="14">
    <source>
        <dbReference type="ARBA" id="ARBA00022991"/>
    </source>
</evidence>
<feature type="transmembrane region" description="Helical" evidence="19">
    <location>
        <begin position="158"/>
        <end position="181"/>
    </location>
</feature>
<dbReference type="InterPro" id="IPR055266">
    <property type="entry name" value="D1/D2"/>
</dbReference>
<keyword evidence="15" id="KW-0560">Oxidoreductase</keyword>
<organism evidence="21 22">
    <name type="scientific">Lactuca virosa</name>
    <dbReference type="NCBI Taxonomy" id="75947"/>
    <lineage>
        <taxon>Eukaryota</taxon>
        <taxon>Viridiplantae</taxon>
        <taxon>Streptophyta</taxon>
        <taxon>Embryophyta</taxon>
        <taxon>Tracheophyta</taxon>
        <taxon>Spermatophyta</taxon>
        <taxon>Magnoliopsida</taxon>
        <taxon>eudicotyledons</taxon>
        <taxon>Gunneridae</taxon>
        <taxon>Pentapetalae</taxon>
        <taxon>asterids</taxon>
        <taxon>campanulids</taxon>
        <taxon>Asterales</taxon>
        <taxon>Asteraceae</taxon>
        <taxon>Cichorioideae</taxon>
        <taxon>Cichorieae</taxon>
        <taxon>Lactucinae</taxon>
        <taxon>Lactuca</taxon>
    </lineage>
</organism>
<evidence type="ECO:0000256" key="13">
    <source>
        <dbReference type="ARBA" id="ARBA00022990"/>
    </source>
</evidence>
<evidence type="ECO:0000256" key="3">
    <source>
        <dbReference type="ARBA" id="ARBA00022448"/>
    </source>
</evidence>
<reference evidence="21 22" key="1">
    <citation type="submission" date="2022-01" db="EMBL/GenBank/DDBJ databases">
        <authorList>
            <person name="Xiong W."/>
            <person name="Schranz E."/>
        </authorList>
    </citation>
    <scope>NUCLEOTIDE SEQUENCE [LARGE SCALE GENOMIC DNA]</scope>
</reference>
<keyword evidence="16" id="KW-0408">Iron</keyword>
<sequence>MIPTILTTTSIFIIAFIAATPVDINDIGEPVSRYLLYGNDIISGAIIPNSDKMHFYPIWEATFVDEWLYSGGPYDLIFLHFLLGVACYMGQWELSFRRGMQTWIVVAYSGLIAATIVVFLICSIDQGSFSDSTSLEISGTLNFMIVFQVEHTILMHPFHFLGVAGVFDGSLFSVMHGSLVTSSLIREIIENEYANEGVIIPTSTAIGLHFYPIWEATFVDEWLYCGGPYELIFLHFVLGVACYMGQWELSIRRGMQTWIVVAYSGLIVATIVVFLIYSIGQRSFSDSQGHVINTWFEIIKHANLGIEVMHERNAHNFPLYLDVIEAQSTNG</sequence>
<dbReference type="EMBL" id="CAKMRJ010005412">
    <property type="protein sequence ID" value="CAH1440353.1"/>
    <property type="molecule type" value="Genomic_DNA"/>
</dbReference>
<keyword evidence="13" id="KW-0007">Acetylation</keyword>
<evidence type="ECO:0000256" key="10">
    <source>
        <dbReference type="ARBA" id="ARBA00022842"/>
    </source>
</evidence>
<dbReference type="GO" id="GO:0009535">
    <property type="term" value="C:chloroplast thylakoid membrane"/>
    <property type="evidence" value="ECO:0007669"/>
    <property type="project" value="TreeGrafter"/>
</dbReference>
<accession>A0AAU9NRD4</accession>
<keyword evidence="5" id="KW-0602">Photosynthesis</keyword>
<feature type="signal peptide" evidence="20">
    <location>
        <begin position="1"/>
        <end position="19"/>
    </location>
</feature>
<keyword evidence="11" id="KW-0249">Electron transport</keyword>
<evidence type="ECO:0008006" key="23">
    <source>
        <dbReference type="Google" id="ProtNLM"/>
    </source>
</evidence>
<name>A0AAU9NRD4_9ASTR</name>
<dbReference type="GO" id="GO:0009523">
    <property type="term" value="C:photosystem II"/>
    <property type="evidence" value="ECO:0007669"/>
    <property type="project" value="UniProtKB-KW"/>
</dbReference>
<dbReference type="GO" id="GO:0009772">
    <property type="term" value="P:photosynthetic electron transport in photosystem II"/>
    <property type="evidence" value="ECO:0007669"/>
    <property type="project" value="InterPro"/>
</dbReference>
<dbReference type="GO" id="GO:0046872">
    <property type="term" value="F:metal ion binding"/>
    <property type="evidence" value="ECO:0007669"/>
    <property type="project" value="UniProtKB-KW"/>
</dbReference>
<dbReference type="PANTHER" id="PTHR33149:SF12">
    <property type="entry name" value="PHOTOSYSTEM II D2 PROTEIN"/>
    <property type="match status" value="1"/>
</dbReference>
<keyword evidence="18" id="KW-0604">Photosystem II</keyword>
<feature type="transmembrane region" description="Helical" evidence="19">
    <location>
        <begin position="226"/>
        <end position="245"/>
    </location>
</feature>
<keyword evidence="20" id="KW-0732">Signal</keyword>
<evidence type="ECO:0000256" key="19">
    <source>
        <dbReference type="SAM" id="Phobius"/>
    </source>
</evidence>
<dbReference type="Gene3D" id="1.20.85.10">
    <property type="entry name" value="Photosystem II protein D1-like"/>
    <property type="match status" value="2"/>
</dbReference>
<evidence type="ECO:0000256" key="15">
    <source>
        <dbReference type="ARBA" id="ARBA00023002"/>
    </source>
</evidence>
<dbReference type="SUPFAM" id="SSF81483">
    <property type="entry name" value="Bacterial photosystem II reaction centre, L and M subunits"/>
    <property type="match status" value="2"/>
</dbReference>
<keyword evidence="3" id="KW-0813">Transport</keyword>
<dbReference type="InterPro" id="IPR036854">
    <property type="entry name" value="Photo_II_D1/D2_sf"/>
</dbReference>
<keyword evidence="14" id="KW-0157">Chromophore</keyword>
<dbReference type="Proteomes" id="UP001157418">
    <property type="component" value="Unassembled WGS sequence"/>
</dbReference>